<evidence type="ECO:0000256" key="14">
    <source>
        <dbReference type="ARBA" id="ARBA00043896"/>
    </source>
</evidence>
<dbReference type="FunFam" id="2.10.25.10:FF:000012">
    <property type="entry name" value="Delta-like protein"/>
    <property type="match status" value="1"/>
</dbReference>
<comment type="subcellular location">
    <subcellularLocation>
        <location evidence="1">Cell projection</location>
    </subcellularLocation>
    <subcellularLocation>
        <location evidence="2">Secreted</location>
        <location evidence="2">Extracellular space</location>
        <location evidence="2">Extracellular matrix</location>
    </subcellularLocation>
</comment>
<feature type="compositionally biased region" description="Polar residues" evidence="18">
    <location>
        <begin position="2730"/>
        <end position="2739"/>
    </location>
</feature>
<dbReference type="GO" id="GO:0042995">
    <property type="term" value="C:cell projection"/>
    <property type="evidence" value="ECO:0007669"/>
    <property type="project" value="UniProtKB-SubCell"/>
</dbReference>
<dbReference type="InterPro" id="IPR016186">
    <property type="entry name" value="C-type_lectin-like/link_sf"/>
</dbReference>
<accession>A0A401NLW3</accession>
<dbReference type="SMART" id="SM00034">
    <property type="entry name" value="CLECT"/>
    <property type="match status" value="1"/>
</dbReference>
<dbReference type="InterPro" id="IPR016187">
    <property type="entry name" value="CTDL_fold"/>
</dbReference>
<feature type="region of interest" description="Disordered" evidence="18">
    <location>
        <begin position="4411"/>
        <end position="4451"/>
    </location>
</feature>
<evidence type="ECO:0000313" key="22">
    <source>
        <dbReference type="EMBL" id="GCB61829.1"/>
    </source>
</evidence>
<feature type="disulfide bond" evidence="16">
    <location>
        <begin position="4554"/>
        <end position="4563"/>
    </location>
</feature>
<feature type="region of interest" description="Disordered" evidence="18">
    <location>
        <begin position="415"/>
        <end position="440"/>
    </location>
</feature>
<dbReference type="InterPro" id="IPR000152">
    <property type="entry name" value="EGF-type_Asp/Asn_hydroxyl_site"/>
</dbReference>
<protein>
    <recommendedName>
        <fullName evidence="15">PG-M</fullName>
    </recommendedName>
</protein>
<feature type="domain" description="C-type lectin" evidence="20">
    <location>
        <begin position="4615"/>
        <end position="4729"/>
    </location>
</feature>
<feature type="disulfide bond" evidence="17">
    <location>
        <begin position="4735"/>
        <end position="4778"/>
    </location>
</feature>
<dbReference type="CDD" id="cd03588">
    <property type="entry name" value="CLECT_CSPGs"/>
    <property type="match status" value="1"/>
</dbReference>
<feature type="region of interest" description="Disordered" evidence="18">
    <location>
        <begin position="256"/>
        <end position="308"/>
    </location>
</feature>
<sequence length="4813" mass="520142">MCFVNLISELEPEEPEADKITTTESIRLPHDQPTEDMTRGSQIHMLHIHIAVSGNDETEGSGDFDFSRIPFEPQAPTAASMEDVPPSLSFLNGKSRMEFDPPYPKLNGEEAKGGQLESVSPTIKGIQDVDITENGAKTHLMIASEIAGKQELGISTERVKIISTGENTEILGGTKDPVTIHSGLEDGEHWISSPVTHDAQSTRKDPEKHKEISVTEALKEEHHLVVTTASKETDSHTSKARATSTETVVLPAERTEIAASEGISTSTYEGEKAFHSTESQDSISLGAFSSEEEAESSEERYESTVSDALTETTTGTVIVKKPGTGSEISAKTSILRAATLTEGYKDIWSTSTPFRVVEGFDREMAGTVSDHKVTASSMTASPLTEGGKGGTVTPGIDREAGVFTLETIQPATKTEKLTEKAHTARSDIQRKTEPQVTPFSKVESAGEGIFTIKEPSRPVPDIYTFETSSYAVPVMSEISLDGKPISTDATVARDGEQRIFTSGLPETKAEKEKTFITVLTSLTDKSSATTLADEKAIVDSLVSVTTGSVDVRISYVTVTPSTEHKSQEPRTEATKVITEFEELSGKDMEIGEKSPATEETTKPEKSIEKQTPFVDEKETVESLVPVTTETRDIRVTQVTESTKVITEIEELSGRTVGRSSEKYPPIKKTTEMEKDIGRQTPFSDIESSGEGMLVITQREQVVPDVSTSEMSSHVAPVTSKTSLDGETLHIDATVARDRKAGISTSELPVTKSEMGKLIAEGHTEPADKLPATVLVGEKETVVTLASVATSSVDVRVPHVTVTPAIQQKTQGSTSEATKVITEFEELPGKDIEPVEKSPATEETTQSEKDVEKQTSFSDIESSGEGIFTIKVPIRPTLDLSTLRSHVIPVTSTISLDRKSLHPDVTAVRDGEVGLPTSGVSERKAATEKLLVTLNTQPAEKPSATGLVDEKETVDSLVLLTTKAMDTRISHVTITPATEQKSKESTSEATKVITAIEEQSGKTVGKPSEKYPAIEKTTEIGRDIQRQTPFSDIESSGEGMFAVTQREQVVPDVSTLEMGSHVVPVTSKTSLDGETLHIDATVAREREAGISTSGLAVTKSEMEKLIAEGHTQPADKLPATVLVGEKETIETLASVATSSVDVRVPHVTVTPAIQQKTQGSTLEAIKVITEFEELPGKDMETVEKSPATEEATKSEKDTEKQTPFSDIESSGEGIFTIKVPVRPPLDLSTLTSHVIPVTSTISLDRKPLHTDVTAVHDEENGILTSGVPMTKAAAEYLPVKAPIKEPDRSIPDVSTLETSSHIVPDTSKLSLDRKNLHTDVTSALDGEAGLSTSALPETKVETQKLLVTVYTQPVEKPSATGLVDEKEPVDSLLLVTTKAMDARESHVPVTPAIEQKSKDSTSEATEVITEIEELSGKMVGKTSEEYPAIEKTTKPLKELQKPSLFTEIESSGEEMFTKEVARPIPGVFTLETNSHVVPETSKVSLEGKPRHTDITAARDGESTTSTFESPETKPERETIAVKEPTQSADKSSATTVSDDKETKIMDQLTESTKVITEIEELSGKMVGKPSEKYPAIVKTTEMERDIQRQTPFSDIESSGEGIFTVTQREQVVLDDSTSEMGSHVVPVTSKTSLDGETLHIDATVARDRKAGISTSGLAVTKSEMGTLIAEGHTQPADKLPATVLVGEKETIETLASVATSSVVVRVPHVTVTPAIQQKTQGSTSEAIKVITEFEEMPGKGMETVEKSPATEKTTKSEKDIEKQTPFSDIESSGEGIFTIKVPVRPPLDLSTMSSHVIPVMSTISLERKPLHTDVTAVRDGEAGISTSGVPETKVATEKLLVTLVTQLAEKPSAAGVVDENETVDSLVLLTTKEMDARDSHVTVTPATEQKSKEPTIEATKVITEIEELSGKTVGKPSEKYPAIEKTTRPLKEWHKPSLFTEMESSGEEMFTKEAARPIPGVFTLETSSYVDPETSKVLLDGKHRHTDVTAARDGESTTSTSESPEPKAERETIVVKAHTQSADISSATIFADDKETVDSLVSVPTKTMDISVTQVTESTKVITEIEELSGGTVRKPPEKYPAIKKTTEMEKDIGRQTSFSDIESSGEGMLVITQREQVVPDVSTLEMSSHVVPVTSKTSLDGETLHIDATVARDREAGISTSGLTETKLEMGTLIAEGHTQPADKLPATVLVGEKETIEILASVTISSVVVRVPHVTVTPAIQQKTQGSTSEAIKVITEFEELPGKDMETVEKSPATEETTKSEKDIEKQTPFADTESSGEGIFTIKVPVRPTLDLSTLSSHEIPLASTISLERKPLHTDVTAVRDGEAGISTSGVPETKVATEKLLITVDIQPAEKRSATGLVDEKETVDSLILVATKAMDARDSHDTVTPATEQKSKEFTSEATKEFTEIEELSGETVAKPSEKYPAIEKTTKPEKELQKPSLFTEMESSGEEMFTKEAARPIPSVFTLETSSQVAPEMSNVSLGGKPRQTDVTAARDKKSETSTSGSPEPKPERETIVVLAPTQSAGKSSTAIFADEKETVDSLVTFPTKIMDIRDPQVTKSTKVITEIEELSGKTVGKPSSEKHPAIEKTTEMEKDIEKQTPFSDLESSGEGIFAITQREQVVPDVSTLEMSSHVVPVTSKTSLDGETLHIDTTVARDREAGISTSGLAVTKSEMGKLIAEGHTEPADKLPATVLVGEKETIETLASVATSSVDVRVPHVTVTPAIQQKTQGSTSEATKELPGKDMGTVEKSPATEETTKTEKDIEKQTPFSDIESSGEGIFTINVPVRPTLDLSTLSNHVVPVTSTILLDRKPLHTDVTAKGDGEAGMSTSGVPETKVATEKLTVKVPTKEPIGSIPDVLILETSSHIPSDTSKLSLDRKPLHTDVTAARDRETELSTSALPETKAATEKVLVTLDTQPADKPSTAVLVDEKETADSLIIVITKAMDASLSHVTDTPATDQESSSAATKVITEITELPGKTMVSSSELYPAIEKTTKSLKELQKPSLLTEMESSGEEIVTEEAARPIPDVFSLETSSHVVPETSKVSLGGKPSHTDVTAARDGESATSTSGSPETKAEKEAMVVKAPTQSADKSSAPIFAGQDKTVDSFVSVTTKATVVRLPHIAVTPTTQKYQESTSKATKLITGIEEWPGKVENFPMIEVTAETEKDIEKQTQFPDMESSGQEIFIVKHVAQGLLESSTLEISSHVVPVTSKASLDGETLHPDTTAAVDHVVPVTSKASLDGETLHPDTTAAVDREAGISTSGLPVTKSKTGKMIVKVHTQTTDPSSATVLVGEKETIETLASVATSSMDVKIPHVTVTPAIQQKPQKSTSETTKVLTQFEDLSQKDMELVEKSPATEETTKKVKDIEKQTPLADMESSGEGMFPIEQHVHVVQDSSTLQMSSHVVTVTSKTSLDGETLHPDATAPRHGEAGIPTSGLSEIKSEIDKSLEKVYPNPTDKSTLTVLFGEKETVDTLISISTKAIDVGVPHRTGTPATEQKFPEFTTELAKPVTEMDGLPGKEALMPSGISPGVEETTKTAKVAHTHPTIADEESSGEKVEQDHTSLSVSRGDGGGSESEEVSSEGTSDSIMKISEETAEAGLDTTTSLIEPESSDEDIHTIGSQQEGELQPITVTFHQERSEVSTSEAPEKIEVTGELQSKSSGEYHRQSPTPREPFVYSTEGSKQTAFPFTEEESSGELTQIKFVMEFSTVASARTSEVDSAKEPEVFVSSTHGKEISPVTTETPVSTERGKDTFHPKLAGRPSIQAGDKINYTQQIISSTASSRVDHKSFQTLLKTVKAELKEIQGGTAQPYDKTPGTSAIVLDGVDDQLPEDKITDSSIVHQNISVIFVSSKKNGISIIEEQKFGTTTVSDLIIDVDKIPDVTEEIESGKVTIDEVSPSHLPTHNATKRLEIGHTEAVKYIATDVLSKIETDVAGSGDFPSPLITVTPEQKGMISAAGTTVPLDKIRKEASQPQLEKDILPLSMTTTLPQHVADVSLETVPISPSVDAKKHVSHIIRGKEESDIYTFTVPTLKDIGDSSTFSENLITYQMVTDSKAHVSEEYSHPMTERKDIEGSPVSSLIEGEFSGDDFVSTEDKPFTHLVDTVAPSTQTSLQPGFTTTNTVSLPTKAASVYSSEEHALILTKLPTEHTDTSTNNFTPSSAQLTSHGKEGIPIELSEKMHEAELVTIEATERTTQEIKLRELESLSSPSIFDNVSTKEEIGTSQIIVKPTISHKEFSETLGNRTEDIVPNATSLLDLSLKLHPVESSSTHSVPIKMHEKVSSVPQTTPYPSIVGKIPTHFIEGYASEHVTGTIMSPDPHPTPLGEVEASPAQKKYVEISKETVVSATSLRPSTGQKVIKDITEPVRVTTVLSSLHESTSQELKQDLQDITLASVQMNTELKEFKTSPSIPTSPSVAQSLTNDSDIHTDIPLSSPLDRPEDWRSTQTPQILVKSTDNSSKIIFDFVQTDNKTTETIVASTAHSRTTSEIESWERGNTSEPTITGEPEDGETVHMPVVLPEVLLCEEYPCQNGGSCYPRGNSYICTCLPGYTGENCEIDIDECQSNPCRNGATCIDGANCFSCICLPSYGGALCEQDTEVCDFGWHKFQGHCYKYFGHRRAWEDAEKECRLQGAHLSSILTHEEQLFVNRIGQDYQWIGLNDKMFEHDFRWTDGSPLQYENWRPHQPDSFFHSGEDCVVMIWHEDGQWNDVPCNYHLTYTCKKGTVACGQPPVVKNARTFGKMKPRYEINSMIRYHCSAGFIQRHFPIIKCRTNGYWDKPKVACLTPSTYQRNSQRALTTPLNEPG</sequence>
<feature type="compositionally biased region" description="Basic and acidic residues" evidence="18">
    <location>
        <begin position="1491"/>
        <end position="1500"/>
    </location>
</feature>
<dbReference type="PROSITE" id="PS00615">
    <property type="entry name" value="C_TYPE_LECTIN_1"/>
    <property type="match status" value="1"/>
</dbReference>
<dbReference type="SMART" id="SM00179">
    <property type="entry name" value="EGF_CA"/>
    <property type="match status" value="2"/>
</dbReference>
<dbReference type="InterPro" id="IPR035976">
    <property type="entry name" value="Sushi/SCR/CCP_sf"/>
</dbReference>
<feature type="region of interest" description="Disordered" evidence="18">
    <location>
        <begin position="1177"/>
        <end position="1208"/>
    </location>
</feature>
<dbReference type="InterPro" id="IPR033987">
    <property type="entry name" value="CSPG_CTLD"/>
</dbReference>
<evidence type="ECO:0000256" key="9">
    <source>
        <dbReference type="ARBA" id="ARBA00022837"/>
    </source>
</evidence>
<dbReference type="PROSITE" id="PS00010">
    <property type="entry name" value="ASX_HYDROXYL"/>
    <property type="match status" value="1"/>
</dbReference>
<dbReference type="InterPro" id="IPR000436">
    <property type="entry name" value="Sushi_SCR_CCP_dom"/>
</dbReference>
<evidence type="ECO:0000256" key="7">
    <source>
        <dbReference type="ARBA" id="ARBA00022729"/>
    </source>
</evidence>
<dbReference type="FunFam" id="2.10.25.10:FF:000006">
    <property type="entry name" value="Versican core protein-like isoform 1"/>
    <property type="match status" value="1"/>
</dbReference>
<dbReference type="PANTHER" id="PTHR22804">
    <property type="entry name" value="AGGRECAN/VERSICAN PROTEOGLYCAN"/>
    <property type="match status" value="1"/>
</dbReference>
<feature type="disulfide bond" evidence="16">
    <location>
        <begin position="4592"/>
        <end position="4601"/>
    </location>
</feature>
<dbReference type="GO" id="GO:0045202">
    <property type="term" value="C:synapse"/>
    <property type="evidence" value="ECO:0007669"/>
    <property type="project" value="TreeGrafter"/>
</dbReference>
<feature type="compositionally biased region" description="Basic and acidic residues" evidence="18">
    <location>
        <begin position="3423"/>
        <end position="3436"/>
    </location>
</feature>
<dbReference type="InterPro" id="IPR001304">
    <property type="entry name" value="C-type_lectin-like"/>
</dbReference>
<feature type="region of interest" description="Disordered" evidence="18">
    <location>
        <begin position="3642"/>
        <end position="3690"/>
    </location>
</feature>
<dbReference type="PROSITE" id="PS50041">
    <property type="entry name" value="C_TYPE_LECTIN_2"/>
    <property type="match status" value="1"/>
</dbReference>
<reference evidence="22 23" key="1">
    <citation type="journal article" date="2018" name="Nat. Ecol. Evol.">
        <title>Shark genomes provide insights into elasmobranch evolution and the origin of vertebrates.</title>
        <authorList>
            <person name="Hara Y"/>
            <person name="Yamaguchi K"/>
            <person name="Onimaru K"/>
            <person name="Kadota M"/>
            <person name="Koyanagi M"/>
            <person name="Keeley SD"/>
            <person name="Tatsumi K"/>
            <person name="Tanaka K"/>
            <person name="Motone F"/>
            <person name="Kageyama Y"/>
            <person name="Nozu R"/>
            <person name="Adachi N"/>
            <person name="Nishimura O"/>
            <person name="Nakagawa R"/>
            <person name="Tanegashima C"/>
            <person name="Kiyatake I"/>
            <person name="Matsumoto R"/>
            <person name="Murakumo K"/>
            <person name="Nishida K"/>
            <person name="Terakita A"/>
            <person name="Kuratani S"/>
            <person name="Sato K"/>
            <person name="Hyodo S Kuraku.S."/>
        </authorList>
    </citation>
    <scope>NUCLEOTIDE SEQUENCE [LARGE SCALE GENOMIC DNA]</scope>
</reference>
<dbReference type="GO" id="GO:0005540">
    <property type="term" value="F:hyaluronic acid binding"/>
    <property type="evidence" value="ECO:0007669"/>
    <property type="project" value="UniProtKB-KW"/>
</dbReference>
<evidence type="ECO:0000256" key="13">
    <source>
        <dbReference type="ARBA" id="ARBA00023290"/>
    </source>
</evidence>
<dbReference type="PROSITE" id="PS50026">
    <property type="entry name" value="EGF_3"/>
    <property type="match status" value="2"/>
</dbReference>
<name>A0A401NLW3_SCYTO</name>
<dbReference type="SUPFAM" id="SSF57196">
    <property type="entry name" value="EGF/Laminin"/>
    <property type="match status" value="1"/>
</dbReference>
<evidence type="ECO:0000256" key="5">
    <source>
        <dbReference type="ARBA" id="ARBA00022536"/>
    </source>
</evidence>
<evidence type="ECO:0000259" key="19">
    <source>
        <dbReference type="PROSITE" id="PS50026"/>
    </source>
</evidence>
<dbReference type="OMA" id="TNQHFFS"/>
<dbReference type="GO" id="GO:0072534">
    <property type="term" value="C:perineuronal net"/>
    <property type="evidence" value="ECO:0007669"/>
    <property type="project" value="TreeGrafter"/>
</dbReference>
<feature type="compositionally biased region" description="Basic and acidic residues" evidence="18">
    <location>
        <begin position="1509"/>
        <end position="1519"/>
    </location>
</feature>
<feature type="region of interest" description="Disordered" evidence="18">
    <location>
        <begin position="3740"/>
        <end position="3770"/>
    </location>
</feature>
<dbReference type="GO" id="GO:0001501">
    <property type="term" value="P:skeletal system development"/>
    <property type="evidence" value="ECO:0007669"/>
    <property type="project" value="TreeGrafter"/>
</dbReference>
<dbReference type="Pfam" id="PF00084">
    <property type="entry name" value="Sushi"/>
    <property type="match status" value="1"/>
</dbReference>
<feature type="compositionally biased region" description="Polar residues" evidence="18">
    <location>
        <begin position="4414"/>
        <end position="4431"/>
    </location>
</feature>
<evidence type="ECO:0000256" key="12">
    <source>
        <dbReference type="ARBA" id="ARBA00023273"/>
    </source>
</evidence>
<feature type="compositionally biased region" description="Basic and acidic residues" evidence="18">
    <location>
        <begin position="2248"/>
        <end position="2268"/>
    </location>
</feature>
<feature type="region of interest" description="Disordered" evidence="18">
    <location>
        <begin position="2730"/>
        <end position="2769"/>
    </location>
</feature>
<dbReference type="CDD" id="cd00054">
    <property type="entry name" value="EGF_CA"/>
    <property type="match status" value="2"/>
</dbReference>
<dbReference type="PROSITE" id="PS01186">
    <property type="entry name" value="EGF_2"/>
    <property type="match status" value="1"/>
</dbReference>
<evidence type="ECO:0000256" key="8">
    <source>
        <dbReference type="ARBA" id="ARBA00022737"/>
    </source>
</evidence>
<feature type="region of interest" description="Disordered" evidence="18">
    <location>
        <begin position="1384"/>
        <end position="1403"/>
    </location>
</feature>
<keyword evidence="8" id="KW-0677">Repeat</keyword>
<dbReference type="Pfam" id="PF00059">
    <property type="entry name" value="Lectin_C"/>
    <property type="match status" value="1"/>
</dbReference>
<feature type="region of interest" description="Disordered" evidence="18">
    <location>
        <begin position="2473"/>
        <end position="2518"/>
    </location>
</feature>
<dbReference type="PROSITE" id="PS01187">
    <property type="entry name" value="EGF_CA"/>
    <property type="match status" value="1"/>
</dbReference>
<keyword evidence="6 17" id="KW-0768">Sushi</keyword>
<evidence type="ECO:0000313" key="23">
    <source>
        <dbReference type="Proteomes" id="UP000288216"/>
    </source>
</evidence>
<dbReference type="Gene3D" id="2.10.70.10">
    <property type="entry name" value="Complement Module, domain 1"/>
    <property type="match status" value="1"/>
</dbReference>
<evidence type="ECO:0000259" key="21">
    <source>
        <dbReference type="PROSITE" id="PS50923"/>
    </source>
</evidence>
<dbReference type="InterPro" id="IPR001881">
    <property type="entry name" value="EGF-like_Ca-bd_dom"/>
</dbReference>
<keyword evidence="13" id="KW-0373">Hyaluronic acid</keyword>
<feature type="disulfide bond" evidence="17">
    <location>
        <begin position="4764"/>
        <end position="4791"/>
    </location>
</feature>
<evidence type="ECO:0000256" key="15">
    <source>
        <dbReference type="ARBA" id="ARBA00044266"/>
    </source>
</evidence>
<keyword evidence="11" id="KW-0325">Glycoprotein</keyword>
<dbReference type="GO" id="GO:0007417">
    <property type="term" value="P:central nervous system development"/>
    <property type="evidence" value="ECO:0007669"/>
    <property type="project" value="TreeGrafter"/>
</dbReference>
<feature type="region of interest" description="Disordered" evidence="18">
    <location>
        <begin position="3548"/>
        <end position="3594"/>
    </location>
</feature>
<keyword evidence="4" id="KW-0272">Extracellular matrix</keyword>
<dbReference type="Pfam" id="PF00008">
    <property type="entry name" value="EGF"/>
    <property type="match status" value="1"/>
</dbReference>
<evidence type="ECO:0000256" key="1">
    <source>
        <dbReference type="ARBA" id="ARBA00004316"/>
    </source>
</evidence>
<dbReference type="GO" id="GO:0005509">
    <property type="term" value="F:calcium ion binding"/>
    <property type="evidence" value="ECO:0007669"/>
    <property type="project" value="InterPro"/>
</dbReference>
<keyword evidence="12" id="KW-0966">Cell projection</keyword>
<dbReference type="SMART" id="SM00181">
    <property type="entry name" value="EGF"/>
    <property type="match status" value="2"/>
</dbReference>
<dbReference type="PANTHER" id="PTHR22804:SF6">
    <property type="entry name" value="VERSICAN CORE PROTEIN"/>
    <property type="match status" value="1"/>
</dbReference>
<evidence type="ECO:0000256" key="11">
    <source>
        <dbReference type="ARBA" id="ARBA00023180"/>
    </source>
</evidence>
<feature type="compositionally biased region" description="Basic and acidic residues" evidence="18">
    <location>
        <begin position="415"/>
        <end position="433"/>
    </location>
</feature>
<feature type="region of interest" description="Disordered" evidence="18">
    <location>
        <begin position="1981"/>
        <end position="2009"/>
    </location>
</feature>
<evidence type="ECO:0000256" key="6">
    <source>
        <dbReference type="ARBA" id="ARBA00022659"/>
    </source>
</evidence>
<organism evidence="22 23">
    <name type="scientific">Scyliorhinus torazame</name>
    <name type="common">Cloudy catshark</name>
    <name type="synonym">Catulus torazame</name>
    <dbReference type="NCBI Taxonomy" id="75743"/>
    <lineage>
        <taxon>Eukaryota</taxon>
        <taxon>Metazoa</taxon>
        <taxon>Chordata</taxon>
        <taxon>Craniata</taxon>
        <taxon>Vertebrata</taxon>
        <taxon>Chondrichthyes</taxon>
        <taxon>Elasmobranchii</taxon>
        <taxon>Galeomorphii</taxon>
        <taxon>Galeoidea</taxon>
        <taxon>Carcharhiniformes</taxon>
        <taxon>Scyliorhinidae</taxon>
        <taxon>Scyliorhinus</taxon>
    </lineage>
</organism>
<dbReference type="FunFam" id="2.10.70.10:FF:000003">
    <property type="entry name" value="Versican core protein"/>
    <property type="match status" value="1"/>
</dbReference>
<comment type="caution">
    <text evidence="16">Lacks conserved residue(s) required for the propagation of feature annotation.</text>
</comment>
<feature type="compositionally biased region" description="Basic and acidic residues" evidence="18">
    <location>
        <begin position="3642"/>
        <end position="3659"/>
    </location>
</feature>
<dbReference type="PROSITE" id="PS00022">
    <property type="entry name" value="EGF_1"/>
    <property type="match status" value="2"/>
</dbReference>
<evidence type="ECO:0000256" key="4">
    <source>
        <dbReference type="ARBA" id="ARBA00022530"/>
    </source>
</evidence>
<dbReference type="FunFam" id="3.10.100.10:FF:000003">
    <property type="entry name" value="Versican core protein"/>
    <property type="match status" value="1"/>
</dbReference>
<feature type="region of interest" description="Disordered" evidence="18">
    <location>
        <begin position="2248"/>
        <end position="2277"/>
    </location>
</feature>
<feature type="compositionally biased region" description="Basic and acidic residues" evidence="18">
    <location>
        <begin position="827"/>
        <end position="852"/>
    </location>
</feature>
<dbReference type="GO" id="GO:0010001">
    <property type="term" value="P:glial cell differentiation"/>
    <property type="evidence" value="ECO:0007669"/>
    <property type="project" value="TreeGrafter"/>
</dbReference>
<feature type="domain" description="EGF-like" evidence="19">
    <location>
        <begin position="4528"/>
        <end position="4564"/>
    </location>
</feature>
<feature type="region of interest" description="Disordered" evidence="18">
    <location>
        <begin position="827"/>
        <end position="859"/>
    </location>
</feature>
<feature type="compositionally biased region" description="Polar residues" evidence="18">
    <location>
        <begin position="2473"/>
        <end position="2484"/>
    </location>
</feature>
<dbReference type="Proteomes" id="UP000288216">
    <property type="component" value="Unassembled WGS sequence"/>
</dbReference>
<dbReference type="InterPro" id="IPR018378">
    <property type="entry name" value="C-type_lectin_CS"/>
</dbReference>
<keyword evidence="10 16" id="KW-1015">Disulfide bond</keyword>
<feature type="region of interest" description="Disordered" evidence="18">
    <location>
        <begin position="4487"/>
        <end position="4518"/>
    </location>
</feature>
<feature type="region of interest" description="Disordered" evidence="18">
    <location>
        <begin position="228"/>
        <end position="247"/>
    </location>
</feature>
<dbReference type="InterPro" id="IPR018097">
    <property type="entry name" value="EGF_Ca-bd_CS"/>
</dbReference>
<keyword evidence="9" id="KW-0106">Calcium</keyword>
<dbReference type="SUPFAM" id="SSF57535">
    <property type="entry name" value="Complement control module/SCR domain"/>
    <property type="match status" value="1"/>
</dbReference>
<evidence type="ECO:0000256" key="3">
    <source>
        <dbReference type="ARBA" id="ARBA00022525"/>
    </source>
</evidence>
<dbReference type="CDD" id="cd00033">
    <property type="entry name" value="CCP"/>
    <property type="match status" value="1"/>
</dbReference>
<evidence type="ECO:0000256" key="16">
    <source>
        <dbReference type="PROSITE-ProRule" id="PRU00076"/>
    </source>
</evidence>
<feature type="region of interest" description="Disordered" evidence="18">
    <location>
        <begin position="3421"/>
        <end position="3442"/>
    </location>
</feature>
<dbReference type="Gene3D" id="2.10.25.10">
    <property type="entry name" value="Laminin"/>
    <property type="match status" value="2"/>
</dbReference>
<feature type="compositionally biased region" description="Basic and acidic residues" evidence="18">
    <location>
        <begin position="2756"/>
        <end position="2769"/>
    </location>
</feature>
<feature type="compositionally biased region" description="Basic and acidic residues" evidence="18">
    <location>
        <begin position="1985"/>
        <end position="1994"/>
    </location>
</feature>
<dbReference type="GO" id="GO:0002052">
    <property type="term" value="P:positive regulation of neuroblast proliferation"/>
    <property type="evidence" value="ECO:0007669"/>
    <property type="project" value="TreeGrafter"/>
</dbReference>
<dbReference type="EMBL" id="BFAA01001208">
    <property type="protein sequence ID" value="GCB61829.1"/>
    <property type="molecule type" value="Genomic_DNA"/>
</dbReference>
<feature type="region of interest" description="Disordered" evidence="18">
    <location>
        <begin position="3045"/>
        <end position="3099"/>
    </location>
</feature>
<evidence type="ECO:0000256" key="18">
    <source>
        <dbReference type="SAM" id="MobiDB-lite"/>
    </source>
</evidence>
<comment type="function">
    <text evidence="14">May play a role in intercellular signaling and in connecting cells with the extracellular matrix. May take part in the regulation of cell motility, growth and differentiation. Binds hyaluronic acid.</text>
</comment>
<dbReference type="InterPro" id="IPR050691">
    <property type="entry name" value="Hyaluronan_bind_Proteoglycan"/>
</dbReference>
<dbReference type="OrthoDB" id="5860362at2759"/>
<feature type="region of interest" description="Disordered" evidence="18">
    <location>
        <begin position="2384"/>
        <end position="2403"/>
    </location>
</feature>
<evidence type="ECO:0000256" key="17">
    <source>
        <dbReference type="PROSITE-ProRule" id="PRU00302"/>
    </source>
</evidence>
<keyword evidence="5 16" id="KW-0245">EGF-like domain</keyword>
<dbReference type="SMART" id="SM00032">
    <property type="entry name" value="CCP"/>
    <property type="match status" value="1"/>
</dbReference>
<feature type="domain" description="EGF-like" evidence="19">
    <location>
        <begin position="4566"/>
        <end position="4602"/>
    </location>
</feature>
<keyword evidence="7" id="KW-0732">Signal</keyword>
<keyword evidence="23" id="KW-1185">Reference proteome</keyword>
<evidence type="ECO:0000259" key="20">
    <source>
        <dbReference type="PROSITE" id="PS50041"/>
    </source>
</evidence>
<gene>
    <name evidence="22" type="ORF">scyTo_0004158</name>
</gene>
<proteinExistence type="predicted"/>
<dbReference type="PROSITE" id="PS50923">
    <property type="entry name" value="SUSHI"/>
    <property type="match status" value="1"/>
</dbReference>
<evidence type="ECO:0000256" key="10">
    <source>
        <dbReference type="ARBA" id="ARBA00023157"/>
    </source>
</evidence>
<feature type="region of interest" description="Disordered" evidence="18">
    <location>
        <begin position="1741"/>
        <end position="1760"/>
    </location>
</feature>
<feature type="domain" description="Sushi" evidence="21">
    <location>
        <begin position="4733"/>
        <end position="4793"/>
    </location>
</feature>
<feature type="compositionally biased region" description="Polar residues" evidence="18">
    <location>
        <begin position="1523"/>
        <end position="1535"/>
    </location>
</feature>
<keyword evidence="3" id="KW-0964">Secreted</keyword>
<dbReference type="SUPFAM" id="SSF56436">
    <property type="entry name" value="C-type lectin-like"/>
    <property type="match status" value="1"/>
</dbReference>
<dbReference type="STRING" id="75743.A0A401NLW3"/>
<evidence type="ECO:0000256" key="2">
    <source>
        <dbReference type="ARBA" id="ARBA00004498"/>
    </source>
</evidence>
<feature type="region of interest" description="Disordered" evidence="18">
    <location>
        <begin position="1491"/>
        <end position="1538"/>
    </location>
</feature>
<feature type="compositionally biased region" description="Basic and acidic residues" evidence="18">
    <location>
        <begin position="1177"/>
        <end position="1199"/>
    </location>
</feature>
<dbReference type="GO" id="GO:0005615">
    <property type="term" value="C:extracellular space"/>
    <property type="evidence" value="ECO:0007669"/>
    <property type="project" value="TreeGrafter"/>
</dbReference>
<dbReference type="Gene3D" id="3.10.100.10">
    <property type="entry name" value="Mannose-Binding Protein A, subunit A"/>
    <property type="match status" value="1"/>
</dbReference>
<dbReference type="InterPro" id="IPR000742">
    <property type="entry name" value="EGF"/>
</dbReference>
<comment type="caution">
    <text evidence="22">The sequence shown here is derived from an EMBL/GenBank/DDBJ whole genome shotgun (WGS) entry which is preliminary data.</text>
</comment>